<name>A0AAN7LKF8_TRANT</name>
<dbReference type="GO" id="GO:0004103">
    <property type="term" value="F:choline kinase activity"/>
    <property type="evidence" value="ECO:0007669"/>
    <property type="project" value="TreeGrafter"/>
</dbReference>
<gene>
    <name evidence="4" type="ORF">SAY86_017337</name>
</gene>
<keyword evidence="5" id="KW-1185">Reference proteome</keyword>
<dbReference type="GO" id="GO:0004305">
    <property type="term" value="F:ethanolamine kinase activity"/>
    <property type="evidence" value="ECO:0007669"/>
    <property type="project" value="TreeGrafter"/>
</dbReference>
<dbReference type="PANTHER" id="PTHR22603">
    <property type="entry name" value="CHOLINE/ETHANOALAMINE KINASE"/>
    <property type="match status" value="1"/>
</dbReference>
<evidence type="ECO:0000313" key="4">
    <source>
        <dbReference type="EMBL" id="KAK4790033.1"/>
    </source>
</evidence>
<evidence type="ECO:0000256" key="3">
    <source>
        <dbReference type="SAM" id="MobiDB-lite"/>
    </source>
</evidence>
<protein>
    <recommendedName>
        <fullName evidence="6">Choline kinase</fullName>
    </recommendedName>
</protein>
<dbReference type="AlphaFoldDB" id="A0AAN7LKF8"/>
<feature type="coiled-coil region" evidence="2">
    <location>
        <begin position="189"/>
        <end position="223"/>
    </location>
</feature>
<dbReference type="GO" id="GO:0005737">
    <property type="term" value="C:cytoplasm"/>
    <property type="evidence" value="ECO:0007669"/>
    <property type="project" value="TreeGrafter"/>
</dbReference>
<proteinExistence type="inferred from homology"/>
<dbReference type="GO" id="GO:0006646">
    <property type="term" value="P:phosphatidylethanolamine biosynthetic process"/>
    <property type="evidence" value="ECO:0007669"/>
    <property type="project" value="TreeGrafter"/>
</dbReference>
<dbReference type="InterPro" id="IPR011009">
    <property type="entry name" value="Kinase-like_dom_sf"/>
</dbReference>
<evidence type="ECO:0008006" key="6">
    <source>
        <dbReference type="Google" id="ProtNLM"/>
    </source>
</evidence>
<reference evidence="4 5" key="1">
    <citation type="journal article" date="2023" name="Hortic Res">
        <title>Pangenome of water caltrop reveals structural variations and asymmetric subgenome divergence after allopolyploidization.</title>
        <authorList>
            <person name="Zhang X."/>
            <person name="Chen Y."/>
            <person name="Wang L."/>
            <person name="Yuan Y."/>
            <person name="Fang M."/>
            <person name="Shi L."/>
            <person name="Lu R."/>
            <person name="Comes H.P."/>
            <person name="Ma Y."/>
            <person name="Chen Y."/>
            <person name="Huang G."/>
            <person name="Zhou Y."/>
            <person name="Zheng Z."/>
            <person name="Qiu Y."/>
        </authorList>
    </citation>
    <scope>NUCLEOTIDE SEQUENCE [LARGE SCALE GENOMIC DNA]</scope>
    <source>
        <strain evidence="4">F231</strain>
    </source>
</reference>
<dbReference type="Gene3D" id="3.90.1200.10">
    <property type="match status" value="1"/>
</dbReference>
<keyword evidence="2" id="KW-0175">Coiled coil</keyword>
<dbReference type="PANTHER" id="PTHR22603:SF93">
    <property type="entry name" value="RE24176P"/>
    <property type="match status" value="1"/>
</dbReference>
<evidence type="ECO:0000256" key="1">
    <source>
        <dbReference type="ARBA" id="ARBA00038211"/>
    </source>
</evidence>
<feature type="region of interest" description="Disordered" evidence="3">
    <location>
        <begin position="370"/>
        <end position="389"/>
    </location>
</feature>
<comment type="similarity">
    <text evidence="1">Belongs to the choline/ethanolamine kinase family.</text>
</comment>
<feature type="compositionally biased region" description="Polar residues" evidence="3">
    <location>
        <begin position="379"/>
        <end position="389"/>
    </location>
</feature>
<sequence length="389" mass="44607">MTDWRGTKVEKFGPDWARIRRMTILSRGCTHGCLPDEVKKVLKSVASDLGDSIHDLNTLQVIPLKGAMTNQVYQINWPTTPSATEEGLIRKVLLRVYGEGVELFFNRDDEIRTFECMSNHGQGPRLLGRFSQGRVEEFIHAKTLSAADLRDPHISALIAAKLQEFHDLDMHGPRRVLLWDRIRNFLKEAKRLCSKKDAEEFQLNTLEEEISVLEKELSTDSQRVSFCHNDLQYGNIMMDEETNSLTIIDYEYASYNPIAYDLANHFCEMAANYHTETPHLLDYSIYPDEEERRRFVTIYLNSAGGSGSCMYACISDLTLEWNYVNNIEFDYMEYAKQRFQQYWLRKAILLGPAVKIVGVCEAEIPTVPAEKGHTPRSCCHNSSLGDQKA</sequence>
<dbReference type="CDD" id="cd05157">
    <property type="entry name" value="ETNK_euk"/>
    <property type="match status" value="1"/>
</dbReference>
<dbReference type="EMBL" id="JAXQNO010000010">
    <property type="protein sequence ID" value="KAK4790033.1"/>
    <property type="molecule type" value="Genomic_DNA"/>
</dbReference>
<comment type="caution">
    <text evidence="4">The sequence shown here is derived from an EMBL/GenBank/DDBJ whole genome shotgun (WGS) entry which is preliminary data.</text>
</comment>
<organism evidence="4 5">
    <name type="scientific">Trapa natans</name>
    <name type="common">Water chestnut</name>
    <dbReference type="NCBI Taxonomy" id="22666"/>
    <lineage>
        <taxon>Eukaryota</taxon>
        <taxon>Viridiplantae</taxon>
        <taxon>Streptophyta</taxon>
        <taxon>Embryophyta</taxon>
        <taxon>Tracheophyta</taxon>
        <taxon>Spermatophyta</taxon>
        <taxon>Magnoliopsida</taxon>
        <taxon>eudicotyledons</taxon>
        <taxon>Gunneridae</taxon>
        <taxon>Pentapetalae</taxon>
        <taxon>rosids</taxon>
        <taxon>malvids</taxon>
        <taxon>Myrtales</taxon>
        <taxon>Lythraceae</taxon>
        <taxon>Trapa</taxon>
    </lineage>
</organism>
<evidence type="ECO:0000313" key="5">
    <source>
        <dbReference type="Proteomes" id="UP001346149"/>
    </source>
</evidence>
<accession>A0AAN7LKF8</accession>
<dbReference type="SUPFAM" id="SSF56112">
    <property type="entry name" value="Protein kinase-like (PK-like)"/>
    <property type="match status" value="1"/>
</dbReference>
<dbReference type="Proteomes" id="UP001346149">
    <property type="component" value="Unassembled WGS sequence"/>
</dbReference>
<dbReference type="Gene3D" id="3.30.200.20">
    <property type="entry name" value="Phosphorylase Kinase, domain 1"/>
    <property type="match status" value="1"/>
</dbReference>
<dbReference type="Pfam" id="PF01633">
    <property type="entry name" value="Choline_kinase"/>
    <property type="match status" value="1"/>
</dbReference>
<evidence type="ECO:0000256" key="2">
    <source>
        <dbReference type="SAM" id="Coils"/>
    </source>
</evidence>